<sequence>MSESDSKCQQDDLAILKSQSTDCTDQSIECIVHECYNSYIQKGVDPELVSNLAKSKIYDSGSCISSYVEKLETVMDTYINLKDELSSIEQQLIREVYHDCNDPYSGLTRESTSSSLVLNTYKEQLLNVNEIIVSKYFLNSNCSNQNEQKPPKIKRKSNNYSKKDIEIIKKTMEKLHKRYNYNNINYKQKPRQNECIQQISVPSEIRFENHQPSKKYVKKLKIINISKNSIRITVKGPKSDEFKIYTGDCHKESSLLAPGMHCIQEIIFNPKSTNDYTDTLEIATENQSKIIVNLIAEHEKPILNLAKQINIGQCLIECKKIVTIKVKNTGGVSTFFITTLQNWRNKSNKEIIFESQSFSNEILIYPHMFKLNKNESGHLNIHFNPNLIQKYSEKFVILSDNCYLNEFEIYGEGVYFDITLWEDVEMTKVLNKSTIVDSSNIGFQKIKSIFIKNNRDIKIPLCWFIGSETFKSDKNNKISSNFVYEDQLEKHNCPFEINPSYAVLNSQEIVKFDIVFNPKNIGHFANIAKLYFTSNLTFNFEQLKKNNQNENIFDNGNEYWSPE</sequence>
<comment type="caution">
    <text evidence="2">The sequence shown here is derived from an EMBL/GenBank/DDBJ whole genome shotgun (WGS) entry which is preliminary data.</text>
</comment>
<dbReference type="Pfam" id="PF23277">
    <property type="entry name" value="Ig_Dlec1_1"/>
    <property type="match status" value="1"/>
</dbReference>
<dbReference type="AlphaFoldDB" id="A0A177B6E3"/>
<dbReference type="Proteomes" id="UP000078046">
    <property type="component" value="Unassembled WGS sequence"/>
</dbReference>
<accession>A0A177B6E3</accession>
<keyword evidence="3" id="KW-1185">Reference proteome</keyword>
<dbReference type="SUPFAM" id="SSF49354">
    <property type="entry name" value="PapD-like"/>
    <property type="match status" value="1"/>
</dbReference>
<dbReference type="GO" id="GO:0005737">
    <property type="term" value="C:cytoplasm"/>
    <property type="evidence" value="ECO:0007669"/>
    <property type="project" value="TreeGrafter"/>
</dbReference>
<evidence type="ECO:0000313" key="3">
    <source>
        <dbReference type="Proteomes" id="UP000078046"/>
    </source>
</evidence>
<dbReference type="PANTHER" id="PTHR46348:SF1">
    <property type="entry name" value="DELETED IN LUNG AND ESOPHAGEAL CANCER PROTEIN 1"/>
    <property type="match status" value="1"/>
</dbReference>
<feature type="domain" description="Deleted in lung and esophageal cancer protein 1 Ig-like" evidence="1">
    <location>
        <begin position="202"/>
        <end position="294"/>
    </location>
</feature>
<name>A0A177B6E3_9BILA</name>
<dbReference type="GO" id="GO:0015631">
    <property type="term" value="F:tubulin binding"/>
    <property type="evidence" value="ECO:0007669"/>
    <property type="project" value="TreeGrafter"/>
</dbReference>
<dbReference type="GO" id="GO:0005929">
    <property type="term" value="C:cilium"/>
    <property type="evidence" value="ECO:0007669"/>
    <property type="project" value="TreeGrafter"/>
</dbReference>
<organism evidence="2 3">
    <name type="scientific">Intoshia linei</name>
    <dbReference type="NCBI Taxonomy" id="1819745"/>
    <lineage>
        <taxon>Eukaryota</taxon>
        <taxon>Metazoa</taxon>
        <taxon>Spiralia</taxon>
        <taxon>Lophotrochozoa</taxon>
        <taxon>Mesozoa</taxon>
        <taxon>Orthonectida</taxon>
        <taxon>Rhopaluridae</taxon>
        <taxon>Intoshia</taxon>
    </lineage>
</organism>
<dbReference type="InterPro" id="IPR008962">
    <property type="entry name" value="PapD-like_sf"/>
</dbReference>
<gene>
    <name evidence="2" type="ORF">A3Q56_02406</name>
</gene>
<dbReference type="InterPro" id="IPR013783">
    <property type="entry name" value="Ig-like_fold"/>
</dbReference>
<dbReference type="OrthoDB" id="2115465at2759"/>
<evidence type="ECO:0000313" key="2">
    <source>
        <dbReference type="EMBL" id="OAF69867.1"/>
    </source>
</evidence>
<protein>
    <recommendedName>
        <fullName evidence="1">Deleted in lung and esophageal cancer protein 1 Ig-like domain-containing protein</fullName>
    </recommendedName>
</protein>
<dbReference type="Gene3D" id="2.60.40.10">
    <property type="entry name" value="Immunoglobulins"/>
    <property type="match status" value="3"/>
</dbReference>
<evidence type="ECO:0000259" key="1">
    <source>
        <dbReference type="Pfam" id="PF23277"/>
    </source>
</evidence>
<proteinExistence type="predicted"/>
<dbReference type="EMBL" id="LWCA01000218">
    <property type="protein sequence ID" value="OAF69867.1"/>
    <property type="molecule type" value="Genomic_DNA"/>
</dbReference>
<dbReference type="PANTHER" id="PTHR46348">
    <property type="entry name" value="DELETED IN LUNG AND ESOPHAGEAL CANCER PROTEIN 1"/>
    <property type="match status" value="1"/>
</dbReference>
<dbReference type="GO" id="GO:0008285">
    <property type="term" value="P:negative regulation of cell population proliferation"/>
    <property type="evidence" value="ECO:0007669"/>
    <property type="project" value="InterPro"/>
</dbReference>
<reference evidence="2 3" key="1">
    <citation type="submission" date="2016-04" db="EMBL/GenBank/DDBJ databases">
        <title>The genome of Intoshia linei affirms orthonectids as highly simplified spiralians.</title>
        <authorList>
            <person name="Mikhailov K.V."/>
            <person name="Slusarev G.S."/>
            <person name="Nikitin M.A."/>
            <person name="Logacheva M.D."/>
            <person name="Penin A."/>
            <person name="Aleoshin V."/>
            <person name="Panchin Y.V."/>
        </authorList>
    </citation>
    <scope>NUCLEOTIDE SEQUENCE [LARGE SCALE GENOMIC DNA]</scope>
    <source>
        <strain evidence="2">Intl2013</strain>
        <tissue evidence="2">Whole animal</tissue>
    </source>
</reference>
<dbReference type="InterPro" id="IPR033304">
    <property type="entry name" value="DLEC1"/>
</dbReference>
<dbReference type="InterPro" id="IPR059041">
    <property type="entry name" value="Ig_DLEC1_1"/>
</dbReference>